<sequence length="115" mass="12748">MKPNLLVINPSGSEPAPWMENLCNQWMEENYVYLLCPGCGFREDNDQGVRFLPHAGAAVPRFGHLDAVIAFEESDFIEQLKLAYPDVLVRVIARSIEGLPEMGAVPASREQSMAA</sequence>
<dbReference type="Proteomes" id="UP001207930">
    <property type="component" value="Unassembled WGS sequence"/>
</dbReference>
<protein>
    <submittedName>
        <fullName evidence="1">Uncharacterized protein</fullName>
    </submittedName>
</protein>
<organism evidence="1 2">
    <name type="scientific">Luteolibacter flavescens</name>
    <dbReference type="NCBI Taxonomy" id="1859460"/>
    <lineage>
        <taxon>Bacteria</taxon>
        <taxon>Pseudomonadati</taxon>
        <taxon>Verrucomicrobiota</taxon>
        <taxon>Verrucomicrobiia</taxon>
        <taxon>Verrucomicrobiales</taxon>
        <taxon>Verrucomicrobiaceae</taxon>
        <taxon>Luteolibacter</taxon>
    </lineage>
</organism>
<gene>
    <name evidence="1" type="ORF">OKA04_01305</name>
</gene>
<accession>A0ABT3FIF0</accession>
<evidence type="ECO:0000313" key="1">
    <source>
        <dbReference type="EMBL" id="MCW1883346.1"/>
    </source>
</evidence>
<reference evidence="1 2" key="1">
    <citation type="submission" date="2022-10" db="EMBL/GenBank/DDBJ databases">
        <title>Luteolibacter flavescens strain MCCC 1K03193, whole genome shotgun sequencing project.</title>
        <authorList>
            <person name="Zhao G."/>
            <person name="Shen L."/>
        </authorList>
    </citation>
    <scope>NUCLEOTIDE SEQUENCE [LARGE SCALE GENOMIC DNA]</scope>
    <source>
        <strain evidence="1 2">MCCC 1K03193</strain>
    </source>
</reference>
<evidence type="ECO:0000313" key="2">
    <source>
        <dbReference type="Proteomes" id="UP001207930"/>
    </source>
</evidence>
<comment type="caution">
    <text evidence="1">The sequence shown here is derived from an EMBL/GenBank/DDBJ whole genome shotgun (WGS) entry which is preliminary data.</text>
</comment>
<keyword evidence="2" id="KW-1185">Reference proteome</keyword>
<dbReference type="EMBL" id="JAPDDS010000001">
    <property type="protein sequence ID" value="MCW1883346.1"/>
    <property type="molecule type" value="Genomic_DNA"/>
</dbReference>
<name>A0ABT3FIF0_9BACT</name>
<dbReference type="RefSeq" id="WP_264499307.1">
    <property type="nucleotide sequence ID" value="NZ_JAPDDS010000001.1"/>
</dbReference>
<proteinExistence type="predicted"/>